<accession>A0ABR6UZB3</accession>
<dbReference type="Pfam" id="PF14400">
    <property type="entry name" value="Transglut_i_TM"/>
    <property type="match status" value="1"/>
</dbReference>
<dbReference type="InterPro" id="IPR025838">
    <property type="entry name" value="Transglut_i_TM"/>
</dbReference>
<evidence type="ECO:0000313" key="5">
    <source>
        <dbReference type="Proteomes" id="UP000617171"/>
    </source>
</evidence>
<feature type="transmembrane region" description="Helical" evidence="1">
    <location>
        <begin position="388"/>
        <end position="407"/>
    </location>
</feature>
<evidence type="ECO:0000259" key="3">
    <source>
        <dbReference type="Pfam" id="PF14402"/>
    </source>
</evidence>
<sequence length="510" mass="56913">MRSLTLHLKMLIAILVVLGLSVTAYQIFVLGIPVTEDATDDLWNIDAKIEFVPNAKDPVKIQMFVPPLSMDYVSLNESFISNNYGVAVNRVDGNRKVTWSARRAKGNQTLYYRLVLTKRYTSEKSKIKGPTFRDSIAVEGPEKLAAEALLAPIRQHSADVETFISEAIKRVNNPNDDNVKLLLAGDPSIASKARVVELVLSIAHVPVEKVHTIRLVADQPQSPELWLRSFNGTDWLYFNPDTAERGLPSDRLLWWTGDENLITVDGGKKATVTFTMNNSEMNAIRLAKLTDENTDANFLEYSLYGLPLQTQQTFMIMVMIPIGVLVILVLRNLIGLQTLGTFTPVLIALAFRETQLGFGIILFTVITTLGLSLRSYLEHLKLQMLPRLSVVLTFVVVLIAAISLFSHKLGLERGLSVALFPMVILTMTIERLSITWEERGASHAMKVAIGTLFAAALAHLIMSVPELVYFVFTFPAILLILVGFMLAMGRYRGYRLTELVRFKAFLKADS</sequence>
<keyword evidence="5" id="KW-1185">Reference proteome</keyword>
<feature type="transmembrane region" description="Helical" evidence="1">
    <location>
        <begin position="413"/>
        <end position="432"/>
    </location>
</feature>
<evidence type="ECO:0000259" key="2">
    <source>
        <dbReference type="Pfam" id="PF14400"/>
    </source>
</evidence>
<dbReference type="Proteomes" id="UP000617171">
    <property type="component" value="Unassembled WGS sequence"/>
</dbReference>
<name>A0ABR6UZB3_9PSED</name>
<feature type="domain" description="Inactive transglutaminase fused to 7 transmembrane helices" evidence="2">
    <location>
        <begin position="25"/>
        <end position="184"/>
    </location>
</feature>
<feature type="domain" description="7 transmembrane helices usually fused to an inactive transglutaminase" evidence="3">
    <location>
        <begin position="260"/>
        <end position="505"/>
    </location>
</feature>
<evidence type="ECO:0000313" key="4">
    <source>
        <dbReference type="EMBL" id="MBC3349876.1"/>
    </source>
</evidence>
<gene>
    <name evidence="4" type="ORF">HU811_24775</name>
</gene>
<dbReference type="Pfam" id="PF14402">
    <property type="entry name" value="7TM_transglut"/>
    <property type="match status" value="1"/>
</dbReference>
<feature type="transmembrane region" description="Helical" evidence="1">
    <location>
        <begin position="357"/>
        <end position="376"/>
    </location>
</feature>
<evidence type="ECO:0000256" key="1">
    <source>
        <dbReference type="SAM" id="Phobius"/>
    </source>
</evidence>
<proteinExistence type="predicted"/>
<organism evidence="4 5">
    <name type="scientific">Pseudomonas tehranensis</name>
    <dbReference type="NCBI Taxonomy" id="2745502"/>
    <lineage>
        <taxon>Bacteria</taxon>
        <taxon>Pseudomonadati</taxon>
        <taxon>Pseudomonadota</taxon>
        <taxon>Gammaproteobacteria</taxon>
        <taxon>Pseudomonadales</taxon>
        <taxon>Pseudomonadaceae</taxon>
        <taxon>Pseudomonas</taxon>
    </lineage>
</organism>
<keyword evidence="1" id="KW-0812">Transmembrane</keyword>
<comment type="caution">
    <text evidence="4">The sequence shown here is derived from an EMBL/GenBank/DDBJ whole genome shotgun (WGS) entry which is preliminary data.</text>
</comment>
<keyword evidence="1" id="KW-1133">Transmembrane helix</keyword>
<feature type="transmembrane region" description="Helical" evidence="1">
    <location>
        <begin position="312"/>
        <end position="329"/>
    </location>
</feature>
<keyword evidence="1" id="KW-0472">Membrane</keyword>
<dbReference type="RefSeq" id="WP_186658624.1">
    <property type="nucleotide sequence ID" value="NZ_JABWQV010000314.1"/>
</dbReference>
<feature type="transmembrane region" description="Helical" evidence="1">
    <location>
        <begin position="444"/>
        <end position="461"/>
    </location>
</feature>
<dbReference type="InterPro" id="IPR025840">
    <property type="entry name" value="7TM_transglut"/>
</dbReference>
<reference evidence="4 5" key="1">
    <citation type="journal article" date="2020" name="Microorganisms">
        <title>Reliable Identification of Environmental Pseudomonas Isolates Using the rpoD Gene.</title>
        <authorList>
            <consortium name="The Broad Institute Genome Sequencing Platform"/>
            <person name="Girard L."/>
            <person name="Lood C."/>
            <person name="Rokni-Zadeh H."/>
            <person name="van Noort V."/>
            <person name="Lavigne R."/>
            <person name="De Mot R."/>
        </authorList>
    </citation>
    <scope>NUCLEOTIDE SEQUENCE [LARGE SCALE GENOMIC DNA]</scope>
    <source>
        <strain evidence="4 5">SWRI196</strain>
    </source>
</reference>
<dbReference type="EMBL" id="JABWQV010000314">
    <property type="protein sequence ID" value="MBC3349876.1"/>
    <property type="molecule type" value="Genomic_DNA"/>
</dbReference>
<feature type="transmembrane region" description="Helical" evidence="1">
    <location>
        <begin position="467"/>
        <end position="487"/>
    </location>
</feature>
<protein>
    <submittedName>
        <fullName evidence="4">Inactive transglutaminase family protein</fullName>
    </submittedName>
</protein>